<evidence type="ECO:0000256" key="3">
    <source>
        <dbReference type="ARBA" id="ARBA00023015"/>
    </source>
</evidence>
<dbReference type="PANTHER" id="PTHR47338:SF7">
    <property type="entry name" value="ZN(II)2CYS6 TRANSCRIPTION FACTOR (EUROFUNG)"/>
    <property type="match status" value="1"/>
</dbReference>
<dbReference type="AlphaFoldDB" id="A0A1J7JJ34"/>
<dbReference type="InterPro" id="IPR036864">
    <property type="entry name" value="Zn2-C6_fun-type_DNA-bd_sf"/>
</dbReference>
<dbReference type="GO" id="GO:0008270">
    <property type="term" value="F:zinc ion binding"/>
    <property type="evidence" value="ECO:0007669"/>
    <property type="project" value="InterPro"/>
</dbReference>
<reference evidence="8 9" key="1">
    <citation type="submission" date="2016-10" db="EMBL/GenBank/DDBJ databases">
        <title>Draft genome sequence of Coniochaeta ligniaria NRRL30616, a lignocellulolytic fungus for bioabatement of inhibitors in plant biomass hydrolysates.</title>
        <authorList>
            <consortium name="DOE Joint Genome Institute"/>
            <person name="Jimenez D.J."/>
            <person name="Hector R.E."/>
            <person name="Riley R."/>
            <person name="Sun H."/>
            <person name="Grigoriev I.V."/>
            <person name="Van Elsas J.D."/>
            <person name="Nichols N.N."/>
        </authorList>
    </citation>
    <scope>NUCLEOTIDE SEQUENCE [LARGE SCALE GENOMIC DNA]</scope>
    <source>
        <strain evidence="8 9">NRRL 30616</strain>
    </source>
</reference>
<accession>A0A1J7JJ34</accession>
<dbReference type="InterPro" id="IPR050815">
    <property type="entry name" value="TF_fung"/>
</dbReference>
<keyword evidence="2" id="KW-0479">Metal-binding</keyword>
<comment type="subcellular location">
    <subcellularLocation>
        <location evidence="1">Nucleus</location>
    </subcellularLocation>
</comment>
<dbReference type="PROSITE" id="PS50048">
    <property type="entry name" value="ZN2_CY6_FUNGAL_2"/>
    <property type="match status" value="2"/>
</dbReference>
<dbReference type="GO" id="GO:0005634">
    <property type="term" value="C:nucleus"/>
    <property type="evidence" value="ECO:0007669"/>
    <property type="project" value="UniProtKB-SubCell"/>
</dbReference>
<evidence type="ECO:0000256" key="2">
    <source>
        <dbReference type="ARBA" id="ARBA00022723"/>
    </source>
</evidence>
<keyword evidence="9" id="KW-1185">Reference proteome</keyword>
<evidence type="ECO:0000256" key="5">
    <source>
        <dbReference type="ARBA" id="ARBA00023242"/>
    </source>
</evidence>
<name>A0A1J7JJ34_9PEZI</name>
<dbReference type="Proteomes" id="UP000182658">
    <property type="component" value="Unassembled WGS sequence"/>
</dbReference>
<keyword evidence="4" id="KW-0804">Transcription</keyword>
<feature type="domain" description="Zn(2)-C6 fungal-type" evidence="7">
    <location>
        <begin position="72"/>
        <end position="102"/>
    </location>
</feature>
<dbReference type="PROSITE" id="PS00463">
    <property type="entry name" value="ZN2_CY6_FUNGAL_1"/>
    <property type="match status" value="2"/>
</dbReference>
<evidence type="ECO:0000313" key="9">
    <source>
        <dbReference type="Proteomes" id="UP000182658"/>
    </source>
</evidence>
<feature type="region of interest" description="Disordered" evidence="6">
    <location>
        <begin position="111"/>
        <end position="131"/>
    </location>
</feature>
<evidence type="ECO:0000256" key="1">
    <source>
        <dbReference type="ARBA" id="ARBA00004123"/>
    </source>
</evidence>
<dbReference type="GO" id="GO:0003677">
    <property type="term" value="F:DNA binding"/>
    <property type="evidence" value="ECO:0007669"/>
    <property type="project" value="InterPro"/>
</dbReference>
<dbReference type="SMART" id="SM00066">
    <property type="entry name" value="GAL4"/>
    <property type="match status" value="2"/>
</dbReference>
<proteinExistence type="predicted"/>
<evidence type="ECO:0000259" key="7">
    <source>
        <dbReference type="PROSITE" id="PS50048"/>
    </source>
</evidence>
<dbReference type="CDD" id="cd00067">
    <property type="entry name" value="GAL4"/>
    <property type="match status" value="2"/>
</dbReference>
<feature type="compositionally biased region" description="Polar residues" evidence="6">
    <location>
        <begin position="681"/>
        <end position="702"/>
    </location>
</feature>
<dbReference type="GO" id="GO:0006351">
    <property type="term" value="P:DNA-templated transcription"/>
    <property type="evidence" value="ECO:0007669"/>
    <property type="project" value="InterPro"/>
</dbReference>
<dbReference type="EMBL" id="KV875099">
    <property type="protein sequence ID" value="OIW27650.1"/>
    <property type="molecule type" value="Genomic_DNA"/>
</dbReference>
<evidence type="ECO:0000256" key="6">
    <source>
        <dbReference type="SAM" id="MobiDB-lite"/>
    </source>
</evidence>
<dbReference type="Pfam" id="PF04082">
    <property type="entry name" value="Fungal_trans"/>
    <property type="match status" value="1"/>
</dbReference>
<organism evidence="8 9">
    <name type="scientific">Coniochaeta ligniaria NRRL 30616</name>
    <dbReference type="NCBI Taxonomy" id="1408157"/>
    <lineage>
        <taxon>Eukaryota</taxon>
        <taxon>Fungi</taxon>
        <taxon>Dikarya</taxon>
        <taxon>Ascomycota</taxon>
        <taxon>Pezizomycotina</taxon>
        <taxon>Sordariomycetes</taxon>
        <taxon>Sordariomycetidae</taxon>
        <taxon>Coniochaetales</taxon>
        <taxon>Coniochaetaceae</taxon>
        <taxon>Coniochaeta</taxon>
    </lineage>
</organism>
<feature type="region of interest" description="Disordered" evidence="6">
    <location>
        <begin position="630"/>
        <end position="714"/>
    </location>
</feature>
<dbReference type="Pfam" id="PF00172">
    <property type="entry name" value="Zn_clus"/>
    <property type="match status" value="2"/>
</dbReference>
<keyword evidence="5" id="KW-0539">Nucleus</keyword>
<gene>
    <name evidence="8" type="ORF">CONLIGDRAFT_441613</name>
</gene>
<dbReference type="CDD" id="cd12148">
    <property type="entry name" value="fungal_TF_MHR"/>
    <property type="match status" value="1"/>
</dbReference>
<dbReference type="SUPFAM" id="SSF57701">
    <property type="entry name" value="Zn2/Cys6 DNA-binding domain"/>
    <property type="match status" value="2"/>
</dbReference>
<feature type="domain" description="Zn(2)-C6 fungal-type" evidence="7">
    <location>
        <begin position="9"/>
        <end position="37"/>
    </location>
</feature>
<evidence type="ECO:0000256" key="4">
    <source>
        <dbReference type="ARBA" id="ARBA00023163"/>
    </source>
</evidence>
<dbReference type="InterPro" id="IPR001138">
    <property type="entry name" value="Zn2Cys6_DnaBD"/>
</dbReference>
<dbReference type="PANTHER" id="PTHR47338">
    <property type="entry name" value="ZN(II)2CYS6 TRANSCRIPTION FACTOR (EUROFUNG)-RELATED"/>
    <property type="match status" value="1"/>
</dbReference>
<feature type="compositionally biased region" description="Polar residues" evidence="6">
    <location>
        <begin position="635"/>
        <end position="647"/>
    </location>
</feature>
<dbReference type="STRING" id="1408157.A0A1J7JJ34"/>
<keyword evidence="3" id="KW-0805">Transcription regulation</keyword>
<dbReference type="Gene3D" id="4.10.240.10">
    <property type="entry name" value="Zn(2)-C6 fungal-type DNA-binding domain"/>
    <property type="match status" value="2"/>
</dbReference>
<dbReference type="OrthoDB" id="2563500at2759"/>
<protein>
    <recommendedName>
        <fullName evidence="7">Zn(2)-C6 fungal-type domain-containing protein</fullName>
    </recommendedName>
</protein>
<dbReference type="InterPro" id="IPR007219">
    <property type="entry name" value="XnlR_reg_dom"/>
</dbReference>
<evidence type="ECO:0000313" key="8">
    <source>
        <dbReference type="EMBL" id="OIW27650.1"/>
    </source>
</evidence>
<dbReference type="GO" id="GO:0000981">
    <property type="term" value="F:DNA-binding transcription factor activity, RNA polymerase II-specific"/>
    <property type="evidence" value="ECO:0007669"/>
    <property type="project" value="InterPro"/>
</dbReference>
<dbReference type="InParanoid" id="A0A1J7JJ34"/>
<sequence length="714" mass="79791">MENSTPRLACIVCRSRKVRCDRIRPSCGNCIRLGVHCPGFDPEQRTISRGQMLKSTEDIFRAAGKEKRRIGACEACRASKSNCTRTKPSCKRCSLRGLDCTYRTRLESASERPAGADLSSDRSPTQSLPGKEKTIVMPGLEIGYDQLCSDVLPESPVLRSHLVRTYFDRIHPLRCLAIIHKPSFLQSLDRASVIQDFGRPLLYIICALSARLLYNDALRLGSAVQHPGSLIPGKGWAEEARKEVLSEIHAPTTKHLMTMVLLCEYGLRTDQNTLVFVLSACLFRSLRLLGLDTPQREDEKTATEILEQETERRIVWASYHIDVLISTGVDRNSMWRDEIPPIPLPCLNQDFLSLTTSARHFLATFESAESMTLLGQLDLPSLVTVLIRLRYSVLRLIRTAPPANVHLWDTSSMFLTTMGKLELIYSHIPERFRLTDLNTYIHKDQNITGAVFFLHALCHAAMFDLTRISIPGFTFPLASGFRNAPAEFQLDCQRRCRFHASEASKIISQAFEHDTTIFDQPFIADLALESAKIQILYSATVDNGVQSVDMTKHNLRTNLRLLKFLHTGRSGQSPHIRALLPLCSTFGLRDFANEWREVEQSPDAPAEVTGPADMHHLSNFALFRKARSEIHDRGSSTATESASSRPSESPGMVYSGNREPNQTLAIASGPGISMEHLGIRQQPSYPGGQQSTSQEPNLTAPQYPTHDQHSSGGR</sequence>